<feature type="compositionally biased region" description="Acidic residues" evidence="1">
    <location>
        <begin position="82"/>
        <end position="100"/>
    </location>
</feature>
<feature type="signal peptide" evidence="2">
    <location>
        <begin position="1"/>
        <end position="27"/>
    </location>
</feature>
<dbReference type="Gene3D" id="2.50.20.20">
    <property type="match status" value="1"/>
</dbReference>
<dbReference type="EMBL" id="CP022685">
    <property type="protein sequence ID" value="ATL29937.1"/>
    <property type="molecule type" value="Genomic_DNA"/>
</dbReference>
<dbReference type="AlphaFoldDB" id="A0A291QEK1"/>
<keyword evidence="3" id="KW-0449">Lipoprotein</keyword>
<feature type="compositionally biased region" description="Basic and acidic residues" evidence="1">
    <location>
        <begin position="30"/>
        <end position="40"/>
    </location>
</feature>
<evidence type="ECO:0000256" key="1">
    <source>
        <dbReference type="SAM" id="MobiDB-lite"/>
    </source>
</evidence>
<feature type="region of interest" description="Disordered" evidence="1">
    <location>
        <begin position="29"/>
        <end position="49"/>
    </location>
</feature>
<reference evidence="3 4" key="1">
    <citation type="submission" date="2017-08" db="EMBL/GenBank/DDBJ databases">
        <title>Complete Genome Sequence of Streptomyces formicae KY5, the formicamycin producer.</title>
        <authorList>
            <person name="Holmes N.A."/>
            <person name="Devine R."/>
            <person name="Qin Z."/>
            <person name="Seipke R.F."/>
            <person name="Wilkinson B."/>
            <person name="Hutchings M.I."/>
        </authorList>
    </citation>
    <scope>NUCLEOTIDE SEQUENCE [LARGE SCALE GENOMIC DNA]</scope>
    <source>
        <strain evidence="3 4">KY5</strain>
    </source>
</reference>
<feature type="region of interest" description="Disordered" evidence="1">
    <location>
        <begin position="188"/>
        <end position="221"/>
    </location>
</feature>
<feature type="region of interest" description="Disordered" evidence="1">
    <location>
        <begin position="63"/>
        <end position="109"/>
    </location>
</feature>
<organism evidence="3 4">
    <name type="scientific">Streptomyces formicae</name>
    <dbReference type="NCBI Taxonomy" id="1616117"/>
    <lineage>
        <taxon>Bacteria</taxon>
        <taxon>Bacillati</taxon>
        <taxon>Actinomycetota</taxon>
        <taxon>Actinomycetes</taxon>
        <taxon>Kitasatosporales</taxon>
        <taxon>Streptomycetaceae</taxon>
        <taxon>Streptomyces</taxon>
    </lineage>
</organism>
<keyword evidence="2" id="KW-0732">Signal</keyword>
<evidence type="ECO:0000256" key="2">
    <source>
        <dbReference type="SAM" id="SignalP"/>
    </source>
</evidence>
<name>A0A291QEK1_9ACTN</name>
<feature type="chain" id="PRO_5039297280" evidence="2">
    <location>
        <begin position="28"/>
        <end position="282"/>
    </location>
</feature>
<evidence type="ECO:0000313" key="4">
    <source>
        <dbReference type="Proteomes" id="UP000221011"/>
    </source>
</evidence>
<dbReference type="Proteomes" id="UP000221011">
    <property type="component" value="Chromosome"/>
</dbReference>
<keyword evidence="4" id="KW-1185">Reference proteome</keyword>
<accession>A0A291QEK1</accession>
<gene>
    <name evidence="3" type="ORF">KY5_4919c</name>
</gene>
<feature type="region of interest" description="Disordered" evidence="1">
    <location>
        <begin position="240"/>
        <end position="282"/>
    </location>
</feature>
<evidence type="ECO:0000313" key="3">
    <source>
        <dbReference type="EMBL" id="ATL29937.1"/>
    </source>
</evidence>
<sequence>MSRMSRKRVTGSAACCAAALLILPACSSDGDGKDKVKDRTGGVGNLSAREISDKAKQELLDAKSVHISMRATGSDATKDTDSDTESDSDADTDSDSDDPASMELTLDRDGNCVGSMKMANGAALELVKRGDKVWVKPDEKFWKTQVPGGEGEAAAEIFKNRYVHGTTSDVMLREVSEVCDLRKVQKEIEDDSDDATKSLAKGEPTTLDGTDVIPLTGKDDGKETTLYVATEGKPYLLKAVEKGDGDDTTTTFSDYDKPVPSKTPSADESVDVSKLQRQLQKI</sequence>
<protein>
    <submittedName>
        <fullName evidence="3">Putative lipoprotein</fullName>
    </submittedName>
</protein>
<proteinExistence type="predicted"/>
<dbReference type="KEGG" id="sfk:KY5_4919c"/>